<dbReference type="KEGG" id="loa:LOAG_06598"/>
<reference evidence="1" key="1">
    <citation type="submission" date="2012-04" db="EMBL/GenBank/DDBJ databases">
        <title>The Genome Sequence of Loa loa.</title>
        <authorList>
            <consortium name="The Broad Institute Genome Sequencing Platform"/>
            <consortium name="Broad Institute Genome Sequencing Center for Infectious Disease"/>
            <person name="Nutman T.B."/>
            <person name="Fink D.L."/>
            <person name="Russ C."/>
            <person name="Young S."/>
            <person name="Zeng Q."/>
            <person name="Gargeya S."/>
            <person name="Alvarado L."/>
            <person name="Berlin A."/>
            <person name="Chapman S.B."/>
            <person name="Chen Z."/>
            <person name="Freedman E."/>
            <person name="Gellesch M."/>
            <person name="Goldberg J."/>
            <person name="Griggs A."/>
            <person name="Gujja S."/>
            <person name="Heilman E.R."/>
            <person name="Heiman D."/>
            <person name="Howarth C."/>
            <person name="Mehta T."/>
            <person name="Neiman D."/>
            <person name="Pearson M."/>
            <person name="Roberts A."/>
            <person name="Saif S."/>
            <person name="Shea T."/>
            <person name="Shenoy N."/>
            <person name="Sisk P."/>
            <person name="Stolte C."/>
            <person name="Sykes S."/>
            <person name="White J."/>
            <person name="Yandava C."/>
            <person name="Haas B."/>
            <person name="Henn M.R."/>
            <person name="Nusbaum C."/>
            <person name="Birren B."/>
        </authorList>
    </citation>
    <scope>NUCLEOTIDE SEQUENCE [LARGE SCALE GENOMIC DNA]</scope>
</reference>
<evidence type="ECO:0000313" key="1">
    <source>
        <dbReference type="EMBL" id="EFO21885.1"/>
    </source>
</evidence>
<dbReference type="CTD" id="9944016"/>
<protein>
    <submittedName>
        <fullName evidence="1">Uncharacterized protein</fullName>
    </submittedName>
</protein>
<dbReference type="InParanoid" id="A0A1S0TYC3"/>
<organism evidence="1">
    <name type="scientific">Loa loa</name>
    <name type="common">Eye worm</name>
    <name type="synonym">Filaria loa</name>
    <dbReference type="NCBI Taxonomy" id="7209"/>
    <lineage>
        <taxon>Eukaryota</taxon>
        <taxon>Metazoa</taxon>
        <taxon>Ecdysozoa</taxon>
        <taxon>Nematoda</taxon>
        <taxon>Chromadorea</taxon>
        <taxon>Rhabditida</taxon>
        <taxon>Spirurina</taxon>
        <taxon>Spiruromorpha</taxon>
        <taxon>Filarioidea</taxon>
        <taxon>Onchocercidae</taxon>
        <taxon>Loa</taxon>
    </lineage>
</organism>
<gene>
    <name evidence="1" type="ORF">LOAG_06598</name>
</gene>
<proteinExistence type="predicted"/>
<dbReference type="AlphaFoldDB" id="A0A1S0TYC3"/>
<dbReference type="OrthoDB" id="10547899at2759"/>
<dbReference type="EMBL" id="JH712074">
    <property type="protein sequence ID" value="EFO21885.1"/>
    <property type="molecule type" value="Genomic_DNA"/>
</dbReference>
<dbReference type="RefSeq" id="XP_003142182.1">
    <property type="nucleotide sequence ID" value="XM_003142134.1"/>
</dbReference>
<sequence>MACGCLKKIKDLRPKGTLSFKEELKLQEFISNLTPYLKLQLSKIKPAQHSYVEISLNASQASITWLAVIAWFWLNHAFKFNNFINTRWFTVPWEIKARL</sequence>
<name>A0A1S0TYC3_LOALO</name>
<dbReference type="GeneID" id="9944016"/>
<accession>A0A1S0TYC3</accession>